<organism evidence="1 2">
    <name type="scientific">Clonorchis sinensis</name>
    <name type="common">Chinese liver fluke</name>
    <dbReference type="NCBI Taxonomy" id="79923"/>
    <lineage>
        <taxon>Eukaryota</taxon>
        <taxon>Metazoa</taxon>
        <taxon>Spiralia</taxon>
        <taxon>Lophotrochozoa</taxon>
        <taxon>Platyhelminthes</taxon>
        <taxon>Trematoda</taxon>
        <taxon>Digenea</taxon>
        <taxon>Opisthorchiida</taxon>
        <taxon>Opisthorchiata</taxon>
        <taxon>Opisthorchiidae</taxon>
        <taxon>Clonorchis</taxon>
    </lineage>
</organism>
<protein>
    <submittedName>
        <fullName evidence="1">Uncharacterized protein</fullName>
    </submittedName>
</protein>
<dbReference type="Proteomes" id="UP000008909">
    <property type="component" value="Unassembled WGS sequence"/>
</dbReference>
<keyword evidence="2" id="KW-1185">Reference proteome</keyword>
<reference key="2">
    <citation type="submission" date="2011-10" db="EMBL/GenBank/DDBJ databases">
        <title>The genome and transcriptome sequence of Clonorchis sinensis provide insights into the carcinogenic liver fluke.</title>
        <authorList>
            <person name="Wang X."/>
            <person name="Huang Y."/>
            <person name="Chen W."/>
            <person name="Liu H."/>
            <person name="Guo L."/>
            <person name="Chen Y."/>
            <person name="Luo F."/>
            <person name="Zhou W."/>
            <person name="Sun J."/>
            <person name="Mao Q."/>
            <person name="Liang P."/>
            <person name="Zhou C."/>
            <person name="Tian Y."/>
            <person name="Men J."/>
            <person name="Lv X."/>
            <person name="Huang L."/>
            <person name="Zhou J."/>
            <person name="Hu Y."/>
            <person name="Li R."/>
            <person name="Zhang F."/>
            <person name="Lei H."/>
            <person name="Li X."/>
            <person name="Hu X."/>
            <person name="Liang C."/>
            <person name="Xu J."/>
            <person name="Wu Z."/>
            <person name="Yu X."/>
        </authorList>
    </citation>
    <scope>NUCLEOTIDE SEQUENCE</scope>
    <source>
        <strain>Henan</strain>
    </source>
</reference>
<sequence length="87" mass="9721">MDESAHLLPYYSHAAYVGSSLGYANQVVYSGRTKDVTLIEHVQRAATKMVVGLKSVNYETRLAVLDLFALECRRLRGDLILTYAVVE</sequence>
<gene>
    <name evidence="1" type="ORF">CLF_111379</name>
</gene>
<dbReference type="EMBL" id="DF144344">
    <property type="protein sequence ID" value="GAA56695.1"/>
    <property type="molecule type" value="Genomic_DNA"/>
</dbReference>
<name>G7YUR5_CLOSI</name>
<dbReference type="AlphaFoldDB" id="G7YUR5"/>
<evidence type="ECO:0000313" key="1">
    <source>
        <dbReference type="EMBL" id="GAA56695.1"/>
    </source>
</evidence>
<evidence type="ECO:0000313" key="2">
    <source>
        <dbReference type="Proteomes" id="UP000008909"/>
    </source>
</evidence>
<reference evidence="1" key="1">
    <citation type="journal article" date="2011" name="Genome Biol.">
        <title>The draft genome of the carcinogenic human liver fluke Clonorchis sinensis.</title>
        <authorList>
            <person name="Wang X."/>
            <person name="Chen W."/>
            <person name="Huang Y."/>
            <person name="Sun J."/>
            <person name="Men J."/>
            <person name="Liu H."/>
            <person name="Luo F."/>
            <person name="Guo L."/>
            <person name="Lv X."/>
            <person name="Deng C."/>
            <person name="Zhou C."/>
            <person name="Fan Y."/>
            <person name="Li X."/>
            <person name="Huang L."/>
            <person name="Hu Y."/>
            <person name="Liang C."/>
            <person name="Hu X."/>
            <person name="Xu J."/>
            <person name="Yu X."/>
        </authorList>
    </citation>
    <scope>NUCLEOTIDE SEQUENCE [LARGE SCALE GENOMIC DNA]</scope>
    <source>
        <strain evidence="1">Henan</strain>
    </source>
</reference>
<proteinExistence type="predicted"/>
<accession>G7YUR5</accession>